<dbReference type="PRINTS" id="PR00344">
    <property type="entry name" value="BCTRLSENSOR"/>
</dbReference>
<dbReference type="PROSITE" id="PS50885">
    <property type="entry name" value="HAMP"/>
    <property type="match status" value="1"/>
</dbReference>
<dbReference type="KEGG" id="salm:D0Y50_06380"/>
<dbReference type="OrthoDB" id="9809567at2"/>
<dbReference type="SMART" id="SM00387">
    <property type="entry name" value="HATPase_c"/>
    <property type="match status" value="1"/>
</dbReference>
<name>A0A346NKH5_9ALTE</name>
<dbReference type="CDD" id="cd16954">
    <property type="entry name" value="HATPase_PhoQ-like"/>
    <property type="match status" value="1"/>
</dbReference>
<comment type="catalytic activity">
    <reaction evidence="1">
        <text>ATP + protein L-histidine = ADP + protein N-phospho-L-histidine.</text>
        <dbReference type="EC" id="2.7.13.3"/>
    </reaction>
</comment>
<sequence>MKRLSLKLRSVLAALLALGLFIPVTVLILDNAYTRSLGQAKLNELKLMNLALVSAFELDDGNAVMPELLYEEQLNLPDSGYIGIVVFRNKVVWQSASALHFDIQQPPASPGVGEERFIQDTRPHFDSDAHYFTYGFTAEFAGPRQFEPVQFYILNNRSEFDRERETFLATVWRNLLALGVVLLLLLLGGISIILAPVRSLIAEIKKTSEGRQAALNHSYPAEFAGLKRSINRLLQTEAQQRKRYKNSLGDLAHSLKTPLAVALGTPALPPEASDALLQIDQLIQRQLKRATAGQKGWQAPVPVGPLVERISGAMAKVYRDKALNISLDIGPTAQFLGDETDLFEMLGNLLDNACKAAAKQVRITCEHQARYLVIKIEDDGPGIAAHLRQTLLERGARLDTYTEGQGIGMAVVSDLVDIYQGQLEVYDSELGGAGVQIRFALPASS</sequence>
<evidence type="ECO:0000256" key="6">
    <source>
        <dbReference type="ARBA" id="ARBA00022692"/>
    </source>
</evidence>
<dbReference type="EC" id="2.7.13.3" evidence="3"/>
<dbReference type="InterPro" id="IPR036890">
    <property type="entry name" value="HATPase_C_sf"/>
</dbReference>
<proteinExistence type="predicted"/>
<evidence type="ECO:0000256" key="9">
    <source>
        <dbReference type="ARBA" id="ARBA00022840"/>
    </source>
</evidence>
<keyword evidence="17" id="KW-1185">Reference proteome</keyword>
<dbReference type="PROSITE" id="PS50109">
    <property type="entry name" value="HIS_KIN"/>
    <property type="match status" value="1"/>
</dbReference>
<protein>
    <recommendedName>
        <fullName evidence="3">histidine kinase</fullName>
        <ecNumber evidence="3">2.7.13.3</ecNumber>
    </recommendedName>
</protein>
<dbReference type="RefSeq" id="WP_117316028.1">
    <property type="nucleotide sequence ID" value="NZ_CP031769.1"/>
</dbReference>
<comment type="subcellular location">
    <subcellularLocation>
        <location evidence="2">Membrane</location>
    </subcellularLocation>
</comment>
<feature type="domain" description="Histidine kinase" evidence="14">
    <location>
        <begin position="250"/>
        <end position="445"/>
    </location>
</feature>
<evidence type="ECO:0000256" key="12">
    <source>
        <dbReference type="ARBA" id="ARBA00023136"/>
    </source>
</evidence>
<keyword evidence="12 13" id="KW-0472">Membrane</keyword>
<dbReference type="InterPro" id="IPR058619">
    <property type="entry name" value="PhoQ/CarS-like_HATPase"/>
</dbReference>
<evidence type="ECO:0000256" key="3">
    <source>
        <dbReference type="ARBA" id="ARBA00012438"/>
    </source>
</evidence>
<keyword evidence="5" id="KW-0808">Transferase</keyword>
<accession>A0A346NKH5</accession>
<evidence type="ECO:0000256" key="1">
    <source>
        <dbReference type="ARBA" id="ARBA00000085"/>
    </source>
</evidence>
<keyword evidence="11" id="KW-0902">Two-component regulatory system</keyword>
<keyword evidence="7" id="KW-0547">Nucleotide-binding</keyword>
<evidence type="ECO:0000313" key="16">
    <source>
        <dbReference type="EMBL" id="AXR06032.1"/>
    </source>
</evidence>
<dbReference type="InterPro" id="IPR005467">
    <property type="entry name" value="His_kinase_dom"/>
</dbReference>
<gene>
    <name evidence="16" type="ORF">D0Y50_06380</name>
</gene>
<keyword evidence="4" id="KW-0597">Phosphoprotein</keyword>
<evidence type="ECO:0000256" key="2">
    <source>
        <dbReference type="ARBA" id="ARBA00004370"/>
    </source>
</evidence>
<dbReference type="InterPro" id="IPR050428">
    <property type="entry name" value="TCS_sensor_his_kinase"/>
</dbReference>
<evidence type="ECO:0000256" key="5">
    <source>
        <dbReference type="ARBA" id="ARBA00022679"/>
    </source>
</evidence>
<feature type="domain" description="HAMP" evidence="15">
    <location>
        <begin position="191"/>
        <end position="242"/>
    </location>
</feature>
<keyword evidence="8" id="KW-0418">Kinase</keyword>
<dbReference type="GO" id="GO:0005524">
    <property type="term" value="F:ATP binding"/>
    <property type="evidence" value="ECO:0007669"/>
    <property type="project" value="UniProtKB-KW"/>
</dbReference>
<evidence type="ECO:0000256" key="8">
    <source>
        <dbReference type="ARBA" id="ARBA00022777"/>
    </source>
</evidence>
<dbReference type="PANTHER" id="PTHR45436">
    <property type="entry name" value="SENSOR HISTIDINE KINASE YKOH"/>
    <property type="match status" value="1"/>
</dbReference>
<dbReference type="EMBL" id="CP031769">
    <property type="protein sequence ID" value="AXR06032.1"/>
    <property type="molecule type" value="Genomic_DNA"/>
</dbReference>
<keyword evidence="9" id="KW-0067">ATP-binding</keyword>
<dbReference type="GO" id="GO:0005886">
    <property type="term" value="C:plasma membrane"/>
    <property type="evidence" value="ECO:0007669"/>
    <property type="project" value="TreeGrafter"/>
</dbReference>
<organism evidence="16 17">
    <name type="scientific">Salinimonas sediminis</name>
    <dbReference type="NCBI Taxonomy" id="2303538"/>
    <lineage>
        <taxon>Bacteria</taxon>
        <taxon>Pseudomonadati</taxon>
        <taxon>Pseudomonadota</taxon>
        <taxon>Gammaproteobacteria</taxon>
        <taxon>Alteromonadales</taxon>
        <taxon>Alteromonadaceae</taxon>
        <taxon>Alteromonas/Salinimonas group</taxon>
        <taxon>Salinimonas</taxon>
    </lineage>
</organism>
<dbReference type="Gene3D" id="3.30.565.10">
    <property type="entry name" value="Histidine kinase-like ATPase, C-terminal domain"/>
    <property type="match status" value="1"/>
</dbReference>
<dbReference type="GO" id="GO:0004673">
    <property type="term" value="F:protein histidine kinase activity"/>
    <property type="evidence" value="ECO:0007669"/>
    <property type="project" value="UniProtKB-EC"/>
</dbReference>
<evidence type="ECO:0000256" key="4">
    <source>
        <dbReference type="ARBA" id="ARBA00022553"/>
    </source>
</evidence>
<feature type="transmembrane region" description="Helical" evidence="13">
    <location>
        <begin position="175"/>
        <end position="197"/>
    </location>
</feature>
<dbReference type="AlphaFoldDB" id="A0A346NKH5"/>
<evidence type="ECO:0000256" key="13">
    <source>
        <dbReference type="SAM" id="Phobius"/>
    </source>
</evidence>
<keyword evidence="10 13" id="KW-1133">Transmembrane helix</keyword>
<evidence type="ECO:0000256" key="11">
    <source>
        <dbReference type="ARBA" id="ARBA00023012"/>
    </source>
</evidence>
<dbReference type="SUPFAM" id="SSF55874">
    <property type="entry name" value="ATPase domain of HSP90 chaperone/DNA topoisomerase II/histidine kinase"/>
    <property type="match status" value="1"/>
</dbReference>
<dbReference type="Gene3D" id="1.10.287.130">
    <property type="match status" value="1"/>
</dbReference>
<dbReference type="InterPro" id="IPR003660">
    <property type="entry name" value="HAMP_dom"/>
</dbReference>
<keyword evidence="6 13" id="KW-0812">Transmembrane</keyword>
<dbReference type="Proteomes" id="UP000262073">
    <property type="component" value="Chromosome"/>
</dbReference>
<evidence type="ECO:0000256" key="7">
    <source>
        <dbReference type="ARBA" id="ARBA00022741"/>
    </source>
</evidence>
<dbReference type="InterPro" id="IPR003594">
    <property type="entry name" value="HATPase_dom"/>
</dbReference>
<dbReference type="PANTHER" id="PTHR45436:SF4">
    <property type="entry name" value="SENSOR PROTEIN PHOQ"/>
    <property type="match status" value="1"/>
</dbReference>
<evidence type="ECO:0000259" key="14">
    <source>
        <dbReference type="PROSITE" id="PS50109"/>
    </source>
</evidence>
<evidence type="ECO:0000256" key="10">
    <source>
        <dbReference type="ARBA" id="ARBA00022989"/>
    </source>
</evidence>
<evidence type="ECO:0000313" key="17">
    <source>
        <dbReference type="Proteomes" id="UP000262073"/>
    </source>
</evidence>
<evidence type="ECO:0000259" key="15">
    <source>
        <dbReference type="PROSITE" id="PS50885"/>
    </source>
</evidence>
<dbReference type="Pfam" id="PF02518">
    <property type="entry name" value="HATPase_c"/>
    <property type="match status" value="1"/>
</dbReference>
<dbReference type="GO" id="GO:0000160">
    <property type="term" value="P:phosphorelay signal transduction system"/>
    <property type="evidence" value="ECO:0007669"/>
    <property type="project" value="UniProtKB-KW"/>
</dbReference>
<dbReference type="InterPro" id="IPR004358">
    <property type="entry name" value="Sig_transdc_His_kin-like_C"/>
</dbReference>
<reference evidence="16 17" key="1">
    <citation type="submission" date="2018-08" db="EMBL/GenBank/DDBJ databases">
        <title>Salinimonas sediminis sp. nov., a piezophilic bacterium isolated from a deep-sea sediment sample from the New Britain Trench.</title>
        <authorList>
            <person name="Cao J."/>
        </authorList>
    </citation>
    <scope>NUCLEOTIDE SEQUENCE [LARGE SCALE GENOMIC DNA]</scope>
    <source>
        <strain evidence="16 17">N102</strain>
    </source>
</reference>